<dbReference type="SUPFAM" id="SSF50998">
    <property type="entry name" value="Quinoprotein alcohol dehydrogenase-like"/>
    <property type="match status" value="1"/>
</dbReference>
<evidence type="ECO:0000313" key="2">
    <source>
        <dbReference type="Proteomes" id="UP000605361"/>
    </source>
</evidence>
<sequence>MADPRTAMLLNVAAWRIGPQELETRAGLREALAHPARDVFSPPDAAPGTVYTLNTTGTMLAGVRDRVATVWDVASHKRAARVKGVSAGVRQAALNHDGSLLALRDERSVRLWDVRSGRPVGAGFGGGYSFVEEGSMRFSADGRFLRLPSGIGASYPAWVDVRTRRELRAPGGGLVEELGPDGRYAVTGLNSGDASQVRVWDLVSGRRRALEFLEDERNVANALFSADGKIFATVRNGAVNFWDLATSSTLSWTFADGAGTREVALSPDGALLVTDDDEEIAVYRTSDGTQLSRLPFATSGMEPPAAFGADGRTLRLLGPNGTVLTLRTAEPGGARAAVPVNGAVSGTTAAAVRGTRLEVRNAETGGSPRSLRVAAGTGDSSCCEVAVSPDGSLVAVGGFLSLPGADPKKTSVAVLDAADLTVRAVFPIKQQLEGVSVLEFGPDGSSLAVSPTQAGDLDAGYEAPTELWRWREKKGSLLRELHAHQRVAFNPDGRTLVAGKGVVVEVPSGRVVRRLDAGVPVFGPGGGSLAMAGPAGITLWDTRTWRPSGVRLAARSPSAPAFSHDGRTLAASTPAGVRMWDVATGRSMGALAAGEEAVDLAFASSGGLLYTVGVRGEARAGGVDPGPTATAVCALAGRELSPEEWRRFVPELPYRRVCASS</sequence>
<dbReference type="Proteomes" id="UP000605361">
    <property type="component" value="Unassembled WGS sequence"/>
</dbReference>
<accession>A0A931ACJ2</accession>
<evidence type="ECO:0008006" key="3">
    <source>
        <dbReference type="Google" id="ProtNLM"/>
    </source>
</evidence>
<name>A0A931ACJ2_9ACTN</name>
<protein>
    <recommendedName>
        <fullName evidence="3">WD40 repeat protein</fullName>
    </recommendedName>
</protein>
<dbReference type="Gene3D" id="2.130.10.10">
    <property type="entry name" value="YVTN repeat-like/Quinoprotein amine dehydrogenase"/>
    <property type="match status" value="4"/>
</dbReference>
<comment type="caution">
    <text evidence="1">The sequence shown here is derived from an EMBL/GenBank/DDBJ whole genome shotgun (WGS) entry which is preliminary data.</text>
</comment>
<dbReference type="SMART" id="SM00320">
    <property type="entry name" value="WD40"/>
    <property type="match status" value="5"/>
</dbReference>
<gene>
    <name evidence="1" type="ORF">ITP53_20345</name>
</gene>
<dbReference type="InterPro" id="IPR011047">
    <property type="entry name" value="Quinoprotein_ADH-like_sf"/>
</dbReference>
<dbReference type="InterPro" id="IPR001680">
    <property type="entry name" value="WD40_rpt"/>
</dbReference>
<keyword evidence="2" id="KW-1185">Reference proteome</keyword>
<dbReference type="PANTHER" id="PTHR19879">
    <property type="entry name" value="TRANSCRIPTION INITIATION FACTOR TFIID"/>
    <property type="match status" value="1"/>
</dbReference>
<dbReference type="SUPFAM" id="SSF69304">
    <property type="entry name" value="Tricorn protease N-terminal domain"/>
    <property type="match status" value="1"/>
</dbReference>
<dbReference type="PANTHER" id="PTHR19879:SF9">
    <property type="entry name" value="TRANSCRIPTION INITIATION FACTOR TFIID SUBUNIT 5"/>
    <property type="match status" value="1"/>
</dbReference>
<reference evidence="1" key="1">
    <citation type="submission" date="2020-11" db="EMBL/GenBank/DDBJ databases">
        <title>Whole-genome analyses of Nonomuraea sp. K274.</title>
        <authorList>
            <person name="Veyisoglu A."/>
        </authorList>
    </citation>
    <scope>NUCLEOTIDE SEQUENCE</scope>
    <source>
        <strain evidence="1">K274</strain>
    </source>
</reference>
<dbReference type="InterPro" id="IPR015943">
    <property type="entry name" value="WD40/YVTN_repeat-like_dom_sf"/>
</dbReference>
<proteinExistence type="predicted"/>
<evidence type="ECO:0000313" key="1">
    <source>
        <dbReference type="EMBL" id="MBF8188043.1"/>
    </source>
</evidence>
<dbReference type="AlphaFoldDB" id="A0A931ACJ2"/>
<dbReference type="RefSeq" id="WP_195897001.1">
    <property type="nucleotide sequence ID" value="NZ_JADOGI010000058.1"/>
</dbReference>
<dbReference type="EMBL" id="JADOGI010000058">
    <property type="protein sequence ID" value="MBF8188043.1"/>
    <property type="molecule type" value="Genomic_DNA"/>
</dbReference>
<organism evidence="1 2">
    <name type="scientific">Nonomuraea cypriaca</name>
    <dbReference type="NCBI Taxonomy" id="1187855"/>
    <lineage>
        <taxon>Bacteria</taxon>
        <taxon>Bacillati</taxon>
        <taxon>Actinomycetota</taxon>
        <taxon>Actinomycetes</taxon>
        <taxon>Streptosporangiales</taxon>
        <taxon>Streptosporangiaceae</taxon>
        <taxon>Nonomuraea</taxon>
    </lineage>
</organism>